<dbReference type="RefSeq" id="WP_114960861.1">
    <property type="nucleotide sequence ID" value="NZ_MSZW01000023.1"/>
</dbReference>
<accession>A0A4V6NZY2</accession>
<evidence type="ECO:0000313" key="2">
    <source>
        <dbReference type="EMBL" id="TCT20982.1"/>
    </source>
</evidence>
<evidence type="ECO:0000256" key="1">
    <source>
        <dbReference type="SAM" id="Phobius"/>
    </source>
</evidence>
<comment type="caution">
    <text evidence="2">The sequence shown here is derived from an EMBL/GenBank/DDBJ whole genome shotgun (WGS) entry which is preliminary data.</text>
</comment>
<evidence type="ECO:0000313" key="3">
    <source>
        <dbReference type="Proteomes" id="UP000295414"/>
    </source>
</evidence>
<sequence>MKQSQRGMTMLGFLITLCVVIFFAYIAMTIVPMYIEFYSVKQALKGLANDSELANAPKDKIRQLYLRRLEMSYADHVKKMDALKFDSTDGGLKMVVDYERREPLMANLDVVAKFHAEQVLPRGASAN</sequence>
<keyword evidence="1" id="KW-0812">Transmembrane</keyword>
<keyword evidence="1" id="KW-0472">Membrane</keyword>
<dbReference type="OrthoDB" id="5734946at2"/>
<dbReference type="Pfam" id="PF16137">
    <property type="entry name" value="DUF4845"/>
    <property type="match status" value="1"/>
</dbReference>
<keyword evidence="3" id="KW-1185">Reference proteome</keyword>
<name>A0A4V6NZY2_9GAMM</name>
<dbReference type="AlphaFoldDB" id="A0A4V6NZY2"/>
<dbReference type="EMBL" id="SMAP01000010">
    <property type="protein sequence ID" value="TCT20982.1"/>
    <property type="molecule type" value="Genomic_DNA"/>
</dbReference>
<gene>
    <name evidence="2" type="ORF">EDC34_11033</name>
</gene>
<proteinExistence type="predicted"/>
<dbReference type="InterPro" id="IPR032314">
    <property type="entry name" value="DUF4845"/>
</dbReference>
<dbReference type="Proteomes" id="UP000295414">
    <property type="component" value="Unassembled WGS sequence"/>
</dbReference>
<keyword evidence="1" id="KW-1133">Transmembrane helix</keyword>
<organism evidence="2 3">
    <name type="scientific">Thermomonas haemolytica</name>
    <dbReference type="NCBI Taxonomy" id="141949"/>
    <lineage>
        <taxon>Bacteria</taxon>
        <taxon>Pseudomonadati</taxon>
        <taxon>Pseudomonadota</taxon>
        <taxon>Gammaproteobacteria</taxon>
        <taxon>Lysobacterales</taxon>
        <taxon>Lysobacteraceae</taxon>
        <taxon>Thermomonas</taxon>
    </lineage>
</organism>
<reference evidence="2 3" key="1">
    <citation type="submission" date="2019-03" db="EMBL/GenBank/DDBJ databases">
        <title>Genomic Encyclopedia of Type Strains, Phase IV (KMG-IV): sequencing the most valuable type-strain genomes for metagenomic binning, comparative biology and taxonomic classification.</title>
        <authorList>
            <person name="Goeker M."/>
        </authorList>
    </citation>
    <scope>NUCLEOTIDE SEQUENCE [LARGE SCALE GENOMIC DNA]</scope>
    <source>
        <strain evidence="2 3">DSM 13605</strain>
    </source>
</reference>
<feature type="transmembrane region" description="Helical" evidence="1">
    <location>
        <begin position="12"/>
        <end position="35"/>
    </location>
</feature>
<protein>
    <submittedName>
        <fullName evidence="2">Uncharacterized protein DUF4845</fullName>
    </submittedName>
</protein>